<accession>A0ABQ6C1D8</accession>
<feature type="region of interest" description="Disordered" evidence="1">
    <location>
        <begin position="1"/>
        <end position="70"/>
    </location>
</feature>
<organism evidence="2 3">
    <name type="scientific">Hydrogenophaga electricum</name>
    <dbReference type="NCBI Taxonomy" id="1230953"/>
    <lineage>
        <taxon>Bacteria</taxon>
        <taxon>Pseudomonadati</taxon>
        <taxon>Pseudomonadota</taxon>
        <taxon>Betaproteobacteria</taxon>
        <taxon>Burkholderiales</taxon>
        <taxon>Comamonadaceae</taxon>
        <taxon>Hydrogenophaga</taxon>
    </lineage>
</organism>
<dbReference type="EMBL" id="BSPB01000009">
    <property type="protein sequence ID" value="GLS14141.1"/>
    <property type="molecule type" value="Genomic_DNA"/>
</dbReference>
<protein>
    <submittedName>
        <fullName evidence="2">Uncharacterized protein</fullName>
    </submittedName>
</protein>
<evidence type="ECO:0000313" key="3">
    <source>
        <dbReference type="Proteomes" id="UP001156903"/>
    </source>
</evidence>
<keyword evidence="3" id="KW-1185">Reference proteome</keyword>
<proteinExistence type="predicted"/>
<dbReference type="Proteomes" id="UP001156903">
    <property type="component" value="Unassembled WGS sequence"/>
</dbReference>
<feature type="compositionally biased region" description="Basic and acidic residues" evidence="1">
    <location>
        <begin position="37"/>
        <end position="49"/>
    </location>
</feature>
<evidence type="ECO:0000256" key="1">
    <source>
        <dbReference type="SAM" id="MobiDB-lite"/>
    </source>
</evidence>
<evidence type="ECO:0000313" key="2">
    <source>
        <dbReference type="EMBL" id="GLS14141.1"/>
    </source>
</evidence>
<gene>
    <name evidence="2" type="ORF">GCM10007935_15720</name>
</gene>
<sequence>MTPAATDPVKPEGMPMRSCAQAGLDNRALKASAQTPAHEKPAFGERNMEPPENGWAESIGATSAAIVGMT</sequence>
<comment type="caution">
    <text evidence="2">The sequence shown here is derived from an EMBL/GenBank/DDBJ whole genome shotgun (WGS) entry which is preliminary data.</text>
</comment>
<reference evidence="3" key="1">
    <citation type="journal article" date="2019" name="Int. J. Syst. Evol. Microbiol.">
        <title>The Global Catalogue of Microorganisms (GCM) 10K type strain sequencing project: providing services to taxonomists for standard genome sequencing and annotation.</title>
        <authorList>
            <consortium name="The Broad Institute Genomics Platform"/>
            <consortium name="The Broad Institute Genome Sequencing Center for Infectious Disease"/>
            <person name="Wu L."/>
            <person name="Ma J."/>
        </authorList>
    </citation>
    <scope>NUCLEOTIDE SEQUENCE [LARGE SCALE GENOMIC DNA]</scope>
    <source>
        <strain evidence="3">NBRC 109341</strain>
    </source>
</reference>
<name>A0ABQ6C1D8_9BURK</name>